<dbReference type="Proteomes" id="UP000811365">
    <property type="component" value="Unassembled WGS sequence"/>
</dbReference>
<evidence type="ECO:0000313" key="2">
    <source>
        <dbReference type="EMBL" id="MBS6621733.1"/>
    </source>
</evidence>
<name>A0A9E1LY03_9FIRM</name>
<dbReference type="EMBL" id="JAGZYH010000019">
    <property type="protein sequence ID" value="MBS6621733.1"/>
    <property type="molecule type" value="Genomic_DNA"/>
</dbReference>
<comment type="caution">
    <text evidence="2">The sequence shown here is derived from an EMBL/GenBank/DDBJ whole genome shotgun (WGS) entry which is preliminary data.</text>
</comment>
<organism evidence="2 3">
    <name type="scientific">Faecalibacterium prausnitzii</name>
    <dbReference type="NCBI Taxonomy" id="853"/>
    <lineage>
        <taxon>Bacteria</taxon>
        <taxon>Bacillati</taxon>
        <taxon>Bacillota</taxon>
        <taxon>Clostridia</taxon>
        <taxon>Eubacteriales</taxon>
        <taxon>Oscillospiraceae</taxon>
        <taxon>Faecalibacterium</taxon>
    </lineage>
</organism>
<reference evidence="2" key="1">
    <citation type="submission" date="2021-02" db="EMBL/GenBank/DDBJ databases">
        <title>Infant gut strain persistence is associated with maternal origin, phylogeny, and functional potential including surface adhesion and iron acquisition.</title>
        <authorList>
            <person name="Lou Y.C."/>
        </authorList>
    </citation>
    <scope>NUCLEOTIDE SEQUENCE</scope>
    <source>
        <strain evidence="2">L2_039_000G1_dasL2_039_000G1_maxbin2.maxbin.077</strain>
    </source>
</reference>
<gene>
    <name evidence="2" type="ORF">KH315_06160</name>
</gene>
<evidence type="ECO:0000313" key="3">
    <source>
        <dbReference type="Proteomes" id="UP000811365"/>
    </source>
</evidence>
<proteinExistence type="predicted"/>
<feature type="region of interest" description="Disordered" evidence="1">
    <location>
        <begin position="280"/>
        <end position="329"/>
    </location>
</feature>
<dbReference type="AlphaFoldDB" id="A0A9E1LY03"/>
<feature type="compositionally biased region" description="Acidic residues" evidence="1">
    <location>
        <begin position="281"/>
        <end position="329"/>
    </location>
</feature>
<accession>A0A9E1LY03</accession>
<evidence type="ECO:0000256" key="1">
    <source>
        <dbReference type="SAM" id="MobiDB-lite"/>
    </source>
</evidence>
<protein>
    <submittedName>
        <fullName evidence="2">Uncharacterized protein</fullName>
    </submittedName>
</protein>
<sequence>MSKDYSLSLRGEAFNSLCADFDTTLRDVLAGMIETEQNTGEINIKVKITLTDDSAPDYTVAGGHQTREVTKPKFDHTVAYVIQRKEKKSGSFSGNFELVFDKASGQYFYRDIDNGQTTLFDGDGDSADFANTQYDVVDEGPRGLPAAHESSVIDGEEVGPADTEDATPDAAGEFEEKAIDPAHDPSKPFGWLRQFIGETMNVTEAMGNYTVRTQGNKVVLSSATSPENPFYCSAEKLSPHVGHAVVCVGYGDDEIVNISIECEDCSEVLFDIDSPHVGMEDAAEEEASGEEEPTEETDATDAAAEEEPVTEEPADENEPNGYEYDEPEA</sequence>